<dbReference type="AlphaFoldDB" id="A0A940YAR1"/>
<name>A0A940YAR1_9BURK</name>
<comment type="caution">
    <text evidence="2">The sequence shown here is derived from an EMBL/GenBank/DDBJ whole genome shotgun (WGS) entry which is preliminary data.</text>
</comment>
<protein>
    <submittedName>
        <fullName evidence="2">HDOD domain-containing protein</fullName>
    </submittedName>
</protein>
<dbReference type="PANTHER" id="PTHR33525:SF6">
    <property type="entry name" value="HDOD DOMAIN-CONTAINING PROTEIN"/>
    <property type="match status" value="1"/>
</dbReference>
<evidence type="ECO:0000259" key="1">
    <source>
        <dbReference type="PROSITE" id="PS51833"/>
    </source>
</evidence>
<sequence length="275" mass="29935">MPTSGKYFANPAALPSMPEVAHRLLKSFEREDLGMQQLADLIAQDQGLSVKLLRLANSARYSPRHAIATIKDAAMVIGLGGLRDMALAACVAGAFPKVDGFDRLKFWRQCLATAGHARMLAPSSDVDPDTAYLAGLVMRTGELLMLMSDPEAVALAEARALAPDSLLDHERALLHCTHLEVTAELARRWRFPDNLVHGLRAAEDPLSVKPFSRLGAVLRLASVMAEAGESGLPPLTTLVETQGRLVEHLHLDLEWLGHRMAPHDTLTQGVEQLLH</sequence>
<dbReference type="EMBL" id="JAGQDD010000010">
    <property type="protein sequence ID" value="MBQ0931731.1"/>
    <property type="molecule type" value="Genomic_DNA"/>
</dbReference>
<feature type="domain" description="HDOD" evidence="1">
    <location>
        <begin position="14"/>
        <end position="205"/>
    </location>
</feature>
<accession>A0A940YAR1</accession>
<dbReference type="Proteomes" id="UP000676246">
    <property type="component" value="Unassembled WGS sequence"/>
</dbReference>
<dbReference type="PROSITE" id="PS51833">
    <property type="entry name" value="HDOD"/>
    <property type="match status" value="1"/>
</dbReference>
<evidence type="ECO:0000313" key="3">
    <source>
        <dbReference type="Proteomes" id="UP000676246"/>
    </source>
</evidence>
<gene>
    <name evidence="2" type="ORF">KAK03_14690</name>
</gene>
<keyword evidence="3" id="KW-1185">Reference proteome</keyword>
<evidence type="ECO:0000313" key="2">
    <source>
        <dbReference type="EMBL" id="MBQ0931731.1"/>
    </source>
</evidence>
<dbReference type="InterPro" id="IPR052340">
    <property type="entry name" value="RNase_Y/CdgJ"/>
</dbReference>
<dbReference type="Pfam" id="PF08668">
    <property type="entry name" value="HDOD"/>
    <property type="match status" value="1"/>
</dbReference>
<dbReference type="SUPFAM" id="SSF109604">
    <property type="entry name" value="HD-domain/PDEase-like"/>
    <property type="match status" value="1"/>
</dbReference>
<dbReference type="RefSeq" id="WP_210854698.1">
    <property type="nucleotide sequence ID" value="NZ_JAGQDD010000010.1"/>
</dbReference>
<organism evidence="2 3">
    <name type="scientific">Ideonella alba</name>
    <dbReference type="NCBI Taxonomy" id="2824118"/>
    <lineage>
        <taxon>Bacteria</taxon>
        <taxon>Pseudomonadati</taxon>
        <taxon>Pseudomonadota</taxon>
        <taxon>Betaproteobacteria</taxon>
        <taxon>Burkholderiales</taxon>
        <taxon>Sphaerotilaceae</taxon>
        <taxon>Ideonella</taxon>
    </lineage>
</organism>
<reference evidence="2 3" key="1">
    <citation type="submission" date="2021-04" db="EMBL/GenBank/DDBJ databases">
        <title>The genome sequence of Ideonella sp. 3Y2.</title>
        <authorList>
            <person name="Liu Y."/>
        </authorList>
    </citation>
    <scope>NUCLEOTIDE SEQUENCE [LARGE SCALE GENOMIC DNA]</scope>
    <source>
        <strain evidence="2 3">3Y2</strain>
    </source>
</reference>
<dbReference type="Gene3D" id="1.10.3210.10">
    <property type="entry name" value="Hypothetical protein af1432"/>
    <property type="match status" value="1"/>
</dbReference>
<dbReference type="InterPro" id="IPR013976">
    <property type="entry name" value="HDOD"/>
</dbReference>
<dbReference type="PANTHER" id="PTHR33525">
    <property type="match status" value="1"/>
</dbReference>
<proteinExistence type="predicted"/>